<dbReference type="Proteomes" id="UP001454036">
    <property type="component" value="Unassembled WGS sequence"/>
</dbReference>
<feature type="transmembrane region" description="Helical" evidence="7">
    <location>
        <begin position="450"/>
        <end position="471"/>
    </location>
</feature>
<reference evidence="9 10" key="1">
    <citation type="submission" date="2024-01" db="EMBL/GenBank/DDBJ databases">
        <title>The complete chloroplast genome sequence of Lithospermum erythrorhizon: insights into the phylogenetic relationship among Boraginaceae species and the maternal lineages of purple gromwells.</title>
        <authorList>
            <person name="Okada T."/>
            <person name="Watanabe K."/>
        </authorList>
    </citation>
    <scope>NUCLEOTIDE SEQUENCE [LARGE SCALE GENOMIC DNA]</scope>
</reference>
<proteinExistence type="predicted"/>
<feature type="transmembrane region" description="Helical" evidence="7">
    <location>
        <begin position="43"/>
        <end position="62"/>
    </location>
</feature>
<comment type="subcellular location">
    <subcellularLocation>
        <location evidence="1">Membrane</location>
    </subcellularLocation>
</comment>
<dbReference type="PANTHER" id="PTHR48017">
    <property type="entry name" value="OS05G0424000 PROTEIN-RELATED"/>
    <property type="match status" value="1"/>
</dbReference>
<evidence type="ECO:0000256" key="3">
    <source>
        <dbReference type="ARBA" id="ARBA00022692"/>
    </source>
</evidence>
<evidence type="ECO:0000313" key="10">
    <source>
        <dbReference type="Proteomes" id="UP001454036"/>
    </source>
</evidence>
<evidence type="ECO:0000313" key="9">
    <source>
        <dbReference type="EMBL" id="GAA0147181.1"/>
    </source>
</evidence>
<feature type="transmembrane region" description="Helical" evidence="7">
    <location>
        <begin position="68"/>
        <end position="90"/>
    </location>
</feature>
<keyword evidence="10" id="KW-1185">Reference proteome</keyword>
<evidence type="ECO:0000259" key="8">
    <source>
        <dbReference type="Pfam" id="PF01490"/>
    </source>
</evidence>
<evidence type="ECO:0000256" key="5">
    <source>
        <dbReference type="ARBA" id="ARBA00022989"/>
    </source>
</evidence>
<keyword evidence="4" id="KW-0029">Amino-acid transport</keyword>
<dbReference type="GO" id="GO:0016020">
    <property type="term" value="C:membrane"/>
    <property type="evidence" value="ECO:0007669"/>
    <property type="project" value="UniProtKB-SubCell"/>
</dbReference>
<dbReference type="InterPro" id="IPR013057">
    <property type="entry name" value="AA_transpt_TM"/>
</dbReference>
<evidence type="ECO:0000256" key="2">
    <source>
        <dbReference type="ARBA" id="ARBA00022448"/>
    </source>
</evidence>
<feature type="transmembrane region" description="Helical" evidence="7">
    <location>
        <begin position="191"/>
        <end position="215"/>
    </location>
</feature>
<feature type="transmembrane region" description="Helical" evidence="7">
    <location>
        <begin position="284"/>
        <end position="303"/>
    </location>
</feature>
<comment type="caution">
    <text evidence="9">The sequence shown here is derived from an EMBL/GenBank/DDBJ whole genome shotgun (WGS) entry which is preliminary data.</text>
</comment>
<keyword evidence="5 7" id="KW-1133">Transmembrane helix</keyword>
<feature type="transmembrane region" description="Helical" evidence="7">
    <location>
        <begin position="411"/>
        <end position="429"/>
    </location>
</feature>
<dbReference type="EMBL" id="BAABME010001043">
    <property type="protein sequence ID" value="GAA0147181.1"/>
    <property type="molecule type" value="Genomic_DNA"/>
</dbReference>
<gene>
    <name evidence="9" type="ORF">LIER_06946</name>
</gene>
<name>A0AAV3P757_LITER</name>
<evidence type="ECO:0000256" key="4">
    <source>
        <dbReference type="ARBA" id="ARBA00022970"/>
    </source>
</evidence>
<feature type="domain" description="Amino acid transporter transmembrane" evidence="8">
    <location>
        <begin position="37"/>
        <end position="469"/>
    </location>
</feature>
<feature type="transmembrane region" description="Helical" evidence="7">
    <location>
        <begin position="323"/>
        <end position="344"/>
    </location>
</feature>
<dbReference type="GO" id="GO:0006865">
    <property type="term" value="P:amino acid transport"/>
    <property type="evidence" value="ECO:0007669"/>
    <property type="project" value="UniProtKB-KW"/>
</dbReference>
<dbReference type="Pfam" id="PF01490">
    <property type="entry name" value="Aa_trans"/>
    <property type="match status" value="1"/>
</dbReference>
<organism evidence="9 10">
    <name type="scientific">Lithospermum erythrorhizon</name>
    <name type="common">Purple gromwell</name>
    <name type="synonym">Lithospermum officinale var. erythrorhizon</name>
    <dbReference type="NCBI Taxonomy" id="34254"/>
    <lineage>
        <taxon>Eukaryota</taxon>
        <taxon>Viridiplantae</taxon>
        <taxon>Streptophyta</taxon>
        <taxon>Embryophyta</taxon>
        <taxon>Tracheophyta</taxon>
        <taxon>Spermatophyta</taxon>
        <taxon>Magnoliopsida</taxon>
        <taxon>eudicotyledons</taxon>
        <taxon>Gunneridae</taxon>
        <taxon>Pentapetalae</taxon>
        <taxon>asterids</taxon>
        <taxon>lamiids</taxon>
        <taxon>Boraginales</taxon>
        <taxon>Boraginaceae</taxon>
        <taxon>Boraginoideae</taxon>
        <taxon>Lithospermeae</taxon>
        <taxon>Lithospermum</taxon>
    </lineage>
</organism>
<accession>A0AAV3P757</accession>
<sequence>MMNNSISEAFPQEYESGLEIEKANDSALDDDGKPRRRGTMWTASAHIITTIIGSGVLSLAWVVAQLGWLGGIGCILAFAFITFYTADLLASCYRSPITGKRNYTYMEAVKNNLGEKMQKICGLMQYTILSGATIGYTITASQCMAAIQRSNCFHKKGSHNHADCSGSHNPFMLGLGVVEIFFSQIPNFHQLSMLSTVAAIMSFLYSFIGFGLGLAKVVSGEMRKTSFTGKEVGPNFSASEKTWAMLTAIGNIAFSYSYSPVLLDIQDTLQASPPERTVMRKANFVALTSATSFYIMCGCFGYAAFGDDAPGNLLTGFGFFDPFWLVDLANIFIVIHLVGAYQVLAQPVFRALEMWASSKWSKSDFVMREYPVTIGWMNISLSINFLRLTWRTVFVVLATLLALMMPFFNDALAFVGALGYWPLAVYFPVEMFIVNRKITKWSSRWIGLELLNAVCFFVSLAGVCGAIHGIAKGLREYELFHAQD</sequence>
<keyword evidence="3 7" id="KW-0812">Transmembrane</keyword>
<keyword evidence="6 7" id="KW-0472">Membrane</keyword>
<protein>
    <recommendedName>
        <fullName evidence="8">Amino acid transporter transmembrane domain-containing protein</fullName>
    </recommendedName>
</protein>
<evidence type="ECO:0000256" key="7">
    <source>
        <dbReference type="SAM" id="Phobius"/>
    </source>
</evidence>
<dbReference type="AlphaFoldDB" id="A0AAV3P757"/>
<feature type="transmembrane region" description="Helical" evidence="7">
    <location>
        <begin position="388"/>
        <end position="405"/>
    </location>
</feature>
<evidence type="ECO:0000256" key="1">
    <source>
        <dbReference type="ARBA" id="ARBA00004370"/>
    </source>
</evidence>
<evidence type="ECO:0000256" key="6">
    <source>
        <dbReference type="ARBA" id="ARBA00023136"/>
    </source>
</evidence>
<keyword evidence="2" id="KW-0813">Transport</keyword>